<proteinExistence type="predicted"/>
<dbReference type="InterPro" id="IPR046960">
    <property type="entry name" value="PPR_At4g14850-like_plant"/>
</dbReference>
<organism evidence="3 4">
    <name type="scientific">Dorcoceras hygrometricum</name>
    <dbReference type="NCBI Taxonomy" id="472368"/>
    <lineage>
        <taxon>Eukaryota</taxon>
        <taxon>Viridiplantae</taxon>
        <taxon>Streptophyta</taxon>
        <taxon>Embryophyta</taxon>
        <taxon>Tracheophyta</taxon>
        <taxon>Spermatophyta</taxon>
        <taxon>Magnoliopsida</taxon>
        <taxon>eudicotyledons</taxon>
        <taxon>Gunneridae</taxon>
        <taxon>Pentapetalae</taxon>
        <taxon>asterids</taxon>
        <taxon>lamiids</taxon>
        <taxon>Lamiales</taxon>
        <taxon>Gesneriaceae</taxon>
        <taxon>Didymocarpoideae</taxon>
        <taxon>Trichosporeae</taxon>
        <taxon>Loxocarpinae</taxon>
        <taxon>Dorcoceras</taxon>
    </lineage>
</organism>
<name>A0A2Z7D551_9LAMI</name>
<keyword evidence="1" id="KW-0677">Repeat</keyword>
<gene>
    <name evidence="3" type="ORF">F511_27022</name>
</gene>
<keyword evidence="4" id="KW-1185">Reference proteome</keyword>
<dbReference type="Proteomes" id="UP000250235">
    <property type="component" value="Unassembled WGS sequence"/>
</dbReference>
<dbReference type="InterPro" id="IPR002885">
    <property type="entry name" value="PPR_rpt"/>
</dbReference>
<accession>A0A2Z7D551</accession>
<dbReference type="Pfam" id="PF13041">
    <property type="entry name" value="PPR_2"/>
    <property type="match status" value="1"/>
</dbReference>
<dbReference type="GO" id="GO:0003723">
    <property type="term" value="F:RNA binding"/>
    <property type="evidence" value="ECO:0007669"/>
    <property type="project" value="InterPro"/>
</dbReference>
<evidence type="ECO:0000256" key="1">
    <source>
        <dbReference type="ARBA" id="ARBA00022737"/>
    </source>
</evidence>
<dbReference type="Pfam" id="PF20431">
    <property type="entry name" value="E_motif"/>
    <property type="match status" value="1"/>
</dbReference>
<sequence length="215" mass="23896">MIAAFARHGHGLKALHFYEEMSSQGVEPTHVTFLSLLHACSHTGLVHKGMEFLKLMETSYGLDPRPDHYACIIDMLGRAGLVKEAKNFLEMLPVKPDVLVWQALLGACSIYGDIETGKYAADQLAEVAPDSPAPYVSMANIYSFGGRWKERARLIKKMKERGIAKEMGKSWIEIEKQIRSFAVADTLGDDVCNLLSKLSRHMRDEGISGSIDIDI</sequence>
<dbReference type="PANTHER" id="PTHR47926:SF374">
    <property type="entry name" value="PENTATRICOPEPTIDE REPEAT-CONTAINING PROTEIN"/>
    <property type="match status" value="1"/>
</dbReference>
<dbReference type="InterPro" id="IPR046848">
    <property type="entry name" value="E_motif"/>
</dbReference>
<feature type="repeat" description="PPR" evidence="2">
    <location>
        <begin position="1"/>
        <end position="28"/>
    </location>
</feature>
<dbReference type="AlphaFoldDB" id="A0A2Z7D551"/>
<dbReference type="Pfam" id="PF01535">
    <property type="entry name" value="PPR"/>
    <property type="match status" value="1"/>
</dbReference>
<reference evidence="3 4" key="1">
    <citation type="journal article" date="2015" name="Proc. Natl. Acad. Sci. U.S.A.">
        <title>The resurrection genome of Boea hygrometrica: A blueprint for survival of dehydration.</title>
        <authorList>
            <person name="Xiao L."/>
            <person name="Yang G."/>
            <person name="Zhang L."/>
            <person name="Yang X."/>
            <person name="Zhao S."/>
            <person name="Ji Z."/>
            <person name="Zhou Q."/>
            <person name="Hu M."/>
            <person name="Wang Y."/>
            <person name="Chen M."/>
            <person name="Xu Y."/>
            <person name="Jin H."/>
            <person name="Xiao X."/>
            <person name="Hu G."/>
            <person name="Bao F."/>
            <person name="Hu Y."/>
            <person name="Wan P."/>
            <person name="Li L."/>
            <person name="Deng X."/>
            <person name="Kuang T."/>
            <person name="Xiang C."/>
            <person name="Zhu J.K."/>
            <person name="Oliver M.J."/>
            <person name="He Y."/>
        </authorList>
    </citation>
    <scope>NUCLEOTIDE SEQUENCE [LARGE SCALE GENOMIC DNA]</scope>
    <source>
        <strain evidence="4">cv. XS01</strain>
    </source>
</reference>
<evidence type="ECO:0000256" key="2">
    <source>
        <dbReference type="PROSITE-ProRule" id="PRU00708"/>
    </source>
</evidence>
<dbReference type="InterPro" id="IPR011990">
    <property type="entry name" value="TPR-like_helical_dom_sf"/>
</dbReference>
<dbReference type="Gene3D" id="1.25.40.10">
    <property type="entry name" value="Tetratricopeptide repeat domain"/>
    <property type="match status" value="1"/>
</dbReference>
<dbReference type="NCBIfam" id="TIGR00756">
    <property type="entry name" value="PPR"/>
    <property type="match status" value="1"/>
</dbReference>
<dbReference type="GO" id="GO:0009451">
    <property type="term" value="P:RNA modification"/>
    <property type="evidence" value="ECO:0007669"/>
    <property type="project" value="InterPro"/>
</dbReference>
<dbReference type="PANTHER" id="PTHR47926">
    <property type="entry name" value="PENTATRICOPEPTIDE REPEAT-CONTAINING PROTEIN"/>
    <property type="match status" value="1"/>
</dbReference>
<protein>
    <recommendedName>
        <fullName evidence="5">Pentatricopeptide repeat-containing protein</fullName>
    </recommendedName>
</protein>
<evidence type="ECO:0000313" key="4">
    <source>
        <dbReference type="Proteomes" id="UP000250235"/>
    </source>
</evidence>
<dbReference type="FunFam" id="1.25.40.10:FF:000288">
    <property type="entry name" value="Pentatricopeptide repeat-containing protein At4g02750"/>
    <property type="match status" value="1"/>
</dbReference>
<evidence type="ECO:0000313" key="3">
    <source>
        <dbReference type="EMBL" id="KZV54270.1"/>
    </source>
</evidence>
<dbReference type="OrthoDB" id="635740at2759"/>
<dbReference type="EMBL" id="KQ989555">
    <property type="protein sequence ID" value="KZV54270.1"/>
    <property type="molecule type" value="Genomic_DNA"/>
</dbReference>
<dbReference type="PROSITE" id="PS51375">
    <property type="entry name" value="PPR"/>
    <property type="match status" value="1"/>
</dbReference>
<evidence type="ECO:0008006" key="5">
    <source>
        <dbReference type="Google" id="ProtNLM"/>
    </source>
</evidence>